<organism evidence="1 2">
    <name type="scientific">Streptomyces ficellus</name>
    <dbReference type="NCBI Taxonomy" id="1977088"/>
    <lineage>
        <taxon>Bacteria</taxon>
        <taxon>Bacillati</taxon>
        <taxon>Actinomycetota</taxon>
        <taxon>Actinomycetes</taxon>
        <taxon>Kitasatosporales</taxon>
        <taxon>Streptomycetaceae</taxon>
        <taxon>Streptomyces</taxon>
    </lineage>
</organism>
<dbReference type="Proteomes" id="UP001174050">
    <property type="component" value="Unassembled WGS sequence"/>
</dbReference>
<dbReference type="PANTHER" id="PTHR43441:SF11">
    <property type="entry name" value="RIBOSOMAL-PROTEIN-SERINE ACETYLTRANSFERASE"/>
    <property type="match status" value="1"/>
</dbReference>
<name>A0ABT7Z3L3_9ACTN</name>
<comment type="caution">
    <text evidence="1">The sequence shown here is derived from an EMBL/GenBank/DDBJ whole genome shotgun (WGS) entry which is preliminary data.</text>
</comment>
<dbReference type="SUPFAM" id="SSF55729">
    <property type="entry name" value="Acyl-CoA N-acyltransferases (Nat)"/>
    <property type="match status" value="1"/>
</dbReference>
<proteinExistence type="predicted"/>
<dbReference type="EC" id="2.-.-.-" evidence="1"/>
<gene>
    <name evidence="1" type="ORF">QWM81_08470</name>
</gene>
<dbReference type="Gene3D" id="3.40.630.30">
    <property type="match status" value="1"/>
</dbReference>
<keyword evidence="2" id="KW-1185">Reference proteome</keyword>
<dbReference type="GO" id="GO:0016740">
    <property type="term" value="F:transferase activity"/>
    <property type="evidence" value="ECO:0007669"/>
    <property type="project" value="UniProtKB-KW"/>
</dbReference>
<protein>
    <submittedName>
        <fullName evidence="1">GNAT family protein</fullName>
        <ecNumber evidence="1">2.-.-.-</ecNumber>
    </submittedName>
</protein>
<sequence length="201" mass="22546">MASPEEIRAAHHSGSVTFRMIDDTSGEPLGFVNWRQRGSHQSYEIAIIVGDADRWKSAYGGEAIVRLIDLLFMTYDARRVQLTTGAFNVHTIPPLIRGNFVLEGILRNFYYLDGRYHDATVWSMLRSEYEAELKKTEHLAGMKYLPTVPETDKARAHHMLWDYIAQGGRTSMDVDDLLTDVAPAPLETVKSVTTAEGGDDA</sequence>
<dbReference type="EMBL" id="JAUEPL010000008">
    <property type="protein sequence ID" value="MDN3294080.1"/>
    <property type="molecule type" value="Genomic_DNA"/>
</dbReference>
<reference evidence="1" key="1">
    <citation type="submission" date="2023-06" db="EMBL/GenBank/DDBJ databases">
        <title>WGS-Sequencing of Streptomyces ficellus isolate 21 collected from sand in Gara Djebilet Iron Mine in Algeria.</title>
        <authorList>
            <person name="Zegers G.P."/>
            <person name="Gomez A."/>
            <person name="Gueddou A."/>
            <person name="Zahara A.F."/>
            <person name="Worth M."/>
            <person name="Sevigny J.L."/>
            <person name="Tisa L."/>
        </authorList>
    </citation>
    <scope>NUCLEOTIDE SEQUENCE</scope>
    <source>
        <strain evidence="1">AS11</strain>
    </source>
</reference>
<dbReference type="InterPro" id="IPR051908">
    <property type="entry name" value="Ribosomal_N-acetyltransferase"/>
</dbReference>
<dbReference type="PANTHER" id="PTHR43441">
    <property type="entry name" value="RIBOSOMAL-PROTEIN-SERINE ACETYLTRANSFERASE"/>
    <property type="match status" value="1"/>
</dbReference>
<keyword evidence="1" id="KW-0808">Transferase</keyword>
<evidence type="ECO:0000313" key="1">
    <source>
        <dbReference type="EMBL" id="MDN3294080.1"/>
    </source>
</evidence>
<evidence type="ECO:0000313" key="2">
    <source>
        <dbReference type="Proteomes" id="UP001174050"/>
    </source>
</evidence>
<dbReference type="InterPro" id="IPR016181">
    <property type="entry name" value="Acyl_CoA_acyltransferase"/>
</dbReference>
<accession>A0ABT7Z3L3</accession>